<accession>A0A0R3PN52</accession>
<evidence type="ECO:0000313" key="3">
    <source>
        <dbReference type="Proteomes" id="UP000267027"/>
    </source>
</evidence>
<dbReference type="AlphaFoldDB" id="A0A0R3PN52"/>
<evidence type="ECO:0000256" key="1">
    <source>
        <dbReference type="SAM" id="SignalP"/>
    </source>
</evidence>
<sequence>MRLVNMVFYMLLFATTLAQLLFNPWNPLNFLQQTPTGPPYYLEYFKNNGYKTDDKGNVWLGEDNAKFMVIARSSYP</sequence>
<proteinExistence type="predicted"/>
<dbReference type="EMBL" id="UYYA01003946">
    <property type="protein sequence ID" value="VDM58024.1"/>
    <property type="molecule type" value="Genomic_DNA"/>
</dbReference>
<evidence type="ECO:0000313" key="2">
    <source>
        <dbReference type="EMBL" id="VDM58024.1"/>
    </source>
</evidence>
<dbReference type="WBParaSite" id="ACOC_0000643801-mRNA-1">
    <property type="protein sequence ID" value="ACOC_0000643801-mRNA-1"/>
    <property type="gene ID" value="ACOC_0000643801"/>
</dbReference>
<keyword evidence="1" id="KW-0732">Signal</keyword>
<dbReference type="Proteomes" id="UP000267027">
    <property type="component" value="Unassembled WGS sequence"/>
</dbReference>
<feature type="chain" id="PRO_5043130215" evidence="1">
    <location>
        <begin position="19"/>
        <end position="76"/>
    </location>
</feature>
<organism evidence="4">
    <name type="scientific">Angiostrongylus costaricensis</name>
    <name type="common">Nematode worm</name>
    <dbReference type="NCBI Taxonomy" id="334426"/>
    <lineage>
        <taxon>Eukaryota</taxon>
        <taxon>Metazoa</taxon>
        <taxon>Ecdysozoa</taxon>
        <taxon>Nematoda</taxon>
        <taxon>Chromadorea</taxon>
        <taxon>Rhabditida</taxon>
        <taxon>Rhabditina</taxon>
        <taxon>Rhabditomorpha</taxon>
        <taxon>Strongyloidea</taxon>
        <taxon>Metastrongylidae</taxon>
        <taxon>Angiostrongylus</taxon>
    </lineage>
</organism>
<evidence type="ECO:0000313" key="4">
    <source>
        <dbReference type="WBParaSite" id="ACOC_0000643801-mRNA-1"/>
    </source>
</evidence>
<gene>
    <name evidence="2" type="ORF">ACOC_LOCUS6439</name>
</gene>
<dbReference type="OrthoDB" id="5800970at2759"/>
<keyword evidence="3" id="KW-1185">Reference proteome</keyword>
<name>A0A0R3PN52_ANGCS</name>
<feature type="signal peptide" evidence="1">
    <location>
        <begin position="1"/>
        <end position="18"/>
    </location>
</feature>
<dbReference type="OMA" id="NPWEGLK"/>
<reference evidence="2 3" key="2">
    <citation type="submission" date="2018-11" db="EMBL/GenBank/DDBJ databases">
        <authorList>
            <consortium name="Pathogen Informatics"/>
        </authorList>
    </citation>
    <scope>NUCLEOTIDE SEQUENCE [LARGE SCALE GENOMIC DNA]</scope>
    <source>
        <strain evidence="2 3">Costa Rica</strain>
    </source>
</reference>
<protein>
    <submittedName>
        <fullName evidence="4">SGL domain-containing protein</fullName>
    </submittedName>
</protein>
<reference evidence="4" key="1">
    <citation type="submission" date="2017-02" db="UniProtKB">
        <authorList>
            <consortium name="WormBaseParasite"/>
        </authorList>
    </citation>
    <scope>IDENTIFICATION</scope>
</reference>